<organism evidence="1 2">
    <name type="scientific">Meloidogyne enterolobii</name>
    <name type="common">Root-knot nematode worm</name>
    <name type="synonym">Meloidogyne mayaguensis</name>
    <dbReference type="NCBI Taxonomy" id="390850"/>
    <lineage>
        <taxon>Eukaryota</taxon>
        <taxon>Metazoa</taxon>
        <taxon>Ecdysozoa</taxon>
        <taxon>Nematoda</taxon>
        <taxon>Chromadorea</taxon>
        <taxon>Rhabditida</taxon>
        <taxon>Tylenchina</taxon>
        <taxon>Tylenchomorpha</taxon>
        <taxon>Tylenchoidea</taxon>
        <taxon>Meloidogynidae</taxon>
        <taxon>Meloidogyninae</taxon>
        <taxon>Meloidogyne</taxon>
    </lineage>
</organism>
<reference evidence="1" key="1">
    <citation type="submission" date="2023-11" db="EMBL/GenBank/DDBJ databases">
        <authorList>
            <person name="Poullet M."/>
        </authorList>
    </citation>
    <scope>NUCLEOTIDE SEQUENCE</scope>
    <source>
        <strain evidence="1">E1834</strain>
    </source>
</reference>
<name>A0ACB0ZSL1_MELEN</name>
<dbReference type="EMBL" id="CAVMJV010000046">
    <property type="protein sequence ID" value="CAK5082116.1"/>
    <property type="molecule type" value="Genomic_DNA"/>
</dbReference>
<accession>A0ACB0ZSL1</accession>
<gene>
    <name evidence="1" type="ORF">MENTE1834_LOCUS29371</name>
</gene>
<dbReference type="Proteomes" id="UP001497535">
    <property type="component" value="Unassembled WGS sequence"/>
</dbReference>
<keyword evidence="2" id="KW-1185">Reference proteome</keyword>
<protein>
    <submittedName>
        <fullName evidence="1">Uncharacterized protein</fullName>
    </submittedName>
</protein>
<comment type="caution">
    <text evidence="1">The sequence shown here is derived from an EMBL/GenBank/DDBJ whole genome shotgun (WGS) entry which is preliminary data.</text>
</comment>
<sequence length="100" mass="11417">MKKVIEHMQKQGKSAEQVDAFKKKIQSWVVSLLAKDRFKTLAFFIGENMAEGKGEGQVAIVEYRQEGDEEVPTLMLIKEGFEFLDNIFFCSRAWVVSLVA</sequence>
<evidence type="ECO:0000313" key="2">
    <source>
        <dbReference type="Proteomes" id="UP001497535"/>
    </source>
</evidence>
<proteinExistence type="predicted"/>
<evidence type="ECO:0000313" key="1">
    <source>
        <dbReference type="EMBL" id="CAK5082116.1"/>
    </source>
</evidence>